<dbReference type="InterPro" id="IPR006931">
    <property type="entry name" value="Calcipressin"/>
</dbReference>
<dbReference type="GO" id="GO:0005737">
    <property type="term" value="C:cytoplasm"/>
    <property type="evidence" value="ECO:0007669"/>
    <property type="project" value="TreeGrafter"/>
</dbReference>
<keyword evidence="4" id="KW-1185">Reference proteome</keyword>
<dbReference type="Gene3D" id="3.30.70.330">
    <property type="match status" value="1"/>
</dbReference>
<accession>A0A409Y5S7</accession>
<dbReference type="EMBL" id="NHYE01001121">
    <property type="protein sequence ID" value="PPQ98311.1"/>
    <property type="molecule type" value="Genomic_DNA"/>
</dbReference>
<dbReference type="GO" id="GO:0005634">
    <property type="term" value="C:nucleus"/>
    <property type="evidence" value="ECO:0007669"/>
    <property type="project" value="TreeGrafter"/>
</dbReference>
<gene>
    <name evidence="3" type="ORF">CVT26_013516</name>
</gene>
<proteinExistence type="inferred from homology"/>
<evidence type="ECO:0000313" key="4">
    <source>
        <dbReference type="Proteomes" id="UP000284706"/>
    </source>
</evidence>
<dbReference type="InterPro" id="IPR035979">
    <property type="entry name" value="RBD_domain_sf"/>
</dbReference>
<dbReference type="Proteomes" id="UP000284706">
    <property type="component" value="Unassembled WGS sequence"/>
</dbReference>
<evidence type="ECO:0000256" key="2">
    <source>
        <dbReference type="SAM" id="MobiDB-lite"/>
    </source>
</evidence>
<organism evidence="3 4">
    <name type="scientific">Gymnopilus dilepis</name>
    <dbReference type="NCBI Taxonomy" id="231916"/>
    <lineage>
        <taxon>Eukaryota</taxon>
        <taxon>Fungi</taxon>
        <taxon>Dikarya</taxon>
        <taxon>Basidiomycota</taxon>
        <taxon>Agaricomycotina</taxon>
        <taxon>Agaricomycetes</taxon>
        <taxon>Agaricomycetidae</taxon>
        <taxon>Agaricales</taxon>
        <taxon>Agaricineae</taxon>
        <taxon>Hymenogastraceae</taxon>
        <taxon>Gymnopilus</taxon>
    </lineage>
</organism>
<evidence type="ECO:0008006" key="5">
    <source>
        <dbReference type="Google" id="ProtNLM"/>
    </source>
</evidence>
<evidence type="ECO:0000256" key="1">
    <source>
        <dbReference type="ARBA" id="ARBA00008209"/>
    </source>
</evidence>
<dbReference type="SUPFAM" id="SSF54928">
    <property type="entry name" value="RNA-binding domain, RBD"/>
    <property type="match status" value="1"/>
</dbReference>
<dbReference type="STRING" id="231916.A0A409Y5S7"/>
<sequence length="242" mass="26985">MARSIFTSSTLSSPSTSSSPPSPPVMQPTNTLAVTSLPKSFFDPLILDMLRNYFASFGEINQWVPLQGFGRIIIVYENNYDAERAKQKSDPIVLDPASDDPKIVLRVYRADPNPLIPKGERSYIPHSSYLKPPEIEKNFLISPPGSPPVGWEQVKEDPPNATPLAEDLIQALRKLQTFEDHPAFEQLLDPQDGCGVGVYVEDCDAHVEVEIEAEDWVYGETAPARDKWRRFATAMPPIPAHN</sequence>
<protein>
    <recommendedName>
        <fullName evidence="5">RRM domain-containing protein</fullName>
    </recommendedName>
</protein>
<reference evidence="3 4" key="1">
    <citation type="journal article" date="2018" name="Evol. Lett.">
        <title>Horizontal gene cluster transfer increased hallucinogenic mushroom diversity.</title>
        <authorList>
            <person name="Reynolds H.T."/>
            <person name="Vijayakumar V."/>
            <person name="Gluck-Thaler E."/>
            <person name="Korotkin H.B."/>
            <person name="Matheny P.B."/>
            <person name="Slot J.C."/>
        </authorList>
    </citation>
    <scope>NUCLEOTIDE SEQUENCE [LARGE SCALE GENOMIC DNA]</scope>
    <source>
        <strain evidence="3 4">SRW20</strain>
    </source>
</reference>
<dbReference type="Pfam" id="PF04847">
    <property type="entry name" value="Calcipressin"/>
    <property type="match status" value="1"/>
</dbReference>
<feature type="region of interest" description="Disordered" evidence="2">
    <location>
        <begin position="1"/>
        <end position="29"/>
    </location>
</feature>
<dbReference type="OrthoDB" id="17212at2759"/>
<dbReference type="GO" id="GO:0019722">
    <property type="term" value="P:calcium-mediated signaling"/>
    <property type="evidence" value="ECO:0007669"/>
    <property type="project" value="InterPro"/>
</dbReference>
<dbReference type="FunCoup" id="A0A409Y5S7">
    <property type="interactions" value="130"/>
</dbReference>
<dbReference type="InParanoid" id="A0A409Y5S7"/>
<comment type="similarity">
    <text evidence="1">Belongs to the RCAN family.</text>
</comment>
<dbReference type="GO" id="GO:0003676">
    <property type="term" value="F:nucleic acid binding"/>
    <property type="evidence" value="ECO:0007669"/>
    <property type="project" value="InterPro"/>
</dbReference>
<dbReference type="GO" id="GO:0008597">
    <property type="term" value="F:calcium-dependent protein serine/threonine phosphatase regulator activity"/>
    <property type="evidence" value="ECO:0007669"/>
    <property type="project" value="TreeGrafter"/>
</dbReference>
<dbReference type="PANTHER" id="PTHR10300:SF14">
    <property type="entry name" value="PROTEIN SARAH"/>
    <property type="match status" value="1"/>
</dbReference>
<dbReference type="InterPro" id="IPR012677">
    <property type="entry name" value="Nucleotide-bd_a/b_plait_sf"/>
</dbReference>
<name>A0A409Y5S7_9AGAR</name>
<comment type="caution">
    <text evidence="3">The sequence shown here is derived from an EMBL/GenBank/DDBJ whole genome shotgun (WGS) entry which is preliminary data.</text>
</comment>
<evidence type="ECO:0000313" key="3">
    <source>
        <dbReference type="EMBL" id="PPQ98311.1"/>
    </source>
</evidence>
<dbReference type="AlphaFoldDB" id="A0A409Y5S7"/>
<dbReference type="PANTHER" id="PTHR10300">
    <property type="entry name" value="CALCIPRESSIN"/>
    <property type="match status" value="1"/>
</dbReference>
<feature type="compositionally biased region" description="Low complexity" evidence="2">
    <location>
        <begin position="7"/>
        <end position="19"/>
    </location>
</feature>